<dbReference type="GO" id="GO:0003727">
    <property type="term" value="F:single-stranded RNA binding"/>
    <property type="evidence" value="ECO:0007669"/>
    <property type="project" value="TreeGrafter"/>
</dbReference>
<evidence type="ECO:0000256" key="1">
    <source>
        <dbReference type="ARBA" id="ARBA00004496"/>
    </source>
</evidence>
<dbReference type="Gene3D" id="3.30.2170.10">
    <property type="entry name" value="archaeoglobus fulgidus dsm 4304 superfamily"/>
    <property type="match status" value="1"/>
</dbReference>
<dbReference type="CDD" id="cd06559">
    <property type="entry name" value="Endonuclease_V"/>
    <property type="match status" value="1"/>
</dbReference>
<dbReference type="GO" id="GO:0043737">
    <property type="term" value="F:deoxyribonuclease V activity"/>
    <property type="evidence" value="ECO:0007669"/>
    <property type="project" value="UniProtKB-UniRule"/>
</dbReference>
<keyword evidence="3 6" id="KW-0540">Nuclease</keyword>
<comment type="function">
    <text evidence="6">DNA repair enzyme involved in the repair of deaminated bases. Selectively cleaves double-stranded DNA at the second phosphodiester bond 3' to a deoxyinosine leaving behind the intact lesion on the nicked DNA.</text>
</comment>
<dbReference type="GO" id="GO:0000287">
    <property type="term" value="F:magnesium ion binding"/>
    <property type="evidence" value="ECO:0007669"/>
    <property type="project" value="UniProtKB-UniRule"/>
</dbReference>
<evidence type="ECO:0000313" key="9">
    <source>
        <dbReference type="Proteomes" id="UP000630887"/>
    </source>
</evidence>
<keyword evidence="6" id="KW-0234">DNA repair</keyword>
<keyword evidence="6" id="KW-0479">Metal-binding</keyword>
<keyword evidence="6" id="KW-0460">Magnesium</keyword>
<keyword evidence="6" id="KW-0227">DNA damage</keyword>
<comment type="subcellular location">
    <subcellularLocation>
        <location evidence="1 6">Cytoplasm</location>
    </subcellularLocation>
</comment>
<comment type="catalytic activity">
    <reaction evidence="6">
        <text>Endonucleolytic cleavage at apurinic or apyrimidinic sites to products with a 5'-phosphate.</text>
        <dbReference type="EC" id="3.1.21.7"/>
    </reaction>
</comment>
<dbReference type="HAMAP" id="MF_00801">
    <property type="entry name" value="Endonuclease_5"/>
    <property type="match status" value="1"/>
</dbReference>
<evidence type="ECO:0000256" key="6">
    <source>
        <dbReference type="HAMAP-Rule" id="MF_00801"/>
    </source>
</evidence>
<dbReference type="RefSeq" id="WP_239167887.1">
    <property type="nucleotide sequence ID" value="NZ_BAAALC010000080.1"/>
</dbReference>
<dbReference type="Proteomes" id="UP000630887">
    <property type="component" value="Unassembled WGS sequence"/>
</dbReference>
<sequence length="256" mass="26441">MRVPHEPWPADEAEALRQQLALRERVEPAGPPPVVRTAAGLDVSYDGETGRAVAAVVVLDVATLAVVEAVTAAGAVSFPYVPGLLAFRELPTLVDALERLTVTPDVLVCDGYGVAHPRRFGLACHVGVLTGLPAFGVAKTPFMGAGGESSASRRSGGAQGVATGEAHAEPGPGRGDWSPLTEDGAVLGRVLRTQPKVKPVFVSVGHRMDLDTATALTLALSPRFRLPETTRHADQLSRRLLGGLPAGGGHAAPAVA</sequence>
<feature type="binding site" evidence="6">
    <location>
        <position position="42"/>
    </location>
    <ligand>
        <name>Mg(2+)</name>
        <dbReference type="ChEBI" id="CHEBI:18420"/>
    </ligand>
</feature>
<evidence type="ECO:0000256" key="7">
    <source>
        <dbReference type="SAM" id="MobiDB-lite"/>
    </source>
</evidence>
<accession>A0A8J3L091</accession>
<keyword evidence="2 6" id="KW-0963">Cytoplasm</keyword>
<protein>
    <recommendedName>
        <fullName evidence="6">Endonuclease V</fullName>
        <ecNumber evidence="6">3.1.21.7</ecNumber>
    </recommendedName>
    <alternativeName>
        <fullName evidence="6">Deoxyinosine 3'endonuclease</fullName>
    </alternativeName>
    <alternativeName>
        <fullName evidence="6">Deoxyribonuclease V</fullName>
        <shortName evidence="6">DNase V</shortName>
    </alternativeName>
</protein>
<dbReference type="InterPro" id="IPR007581">
    <property type="entry name" value="Endonuclease-V"/>
</dbReference>
<dbReference type="PANTHER" id="PTHR28511">
    <property type="entry name" value="ENDONUCLEASE V"/>
    <property type="match status" value="1"/>
</dbReference>
<comment type="cofactor">
    <cofactor evidence="6">
        <name>Mg(2+)</name>
        <dbReference type="ChEBI" id="CHEBI:18420"/>
    </cofactor>
</comment>
<evidence type="ECO:0000256" key="2">
    <source>
        <dbReference type="ARBA" id="ARBA00022490"/>
    </source>
</evidence>
<dbReference type="AlphaFoldDB" id="A0A8J3L091"/>
<dbReference type="PANTHER" id="PTHR28511:SF1">
    <property type="entry name" value="ENDONUCLEASE V"/>
    <property type="match status" value="1"/>
</dbReference>
<dbReference type="EMBL" id="BONI01000080">
    <property type="protein sequence ID" value="GIG10115.1"/>
    <property type="molecule type" value="Genomic_DNA"/>
</dbReference>
<name>A0A8J3L091_9ACTN</name>
<dbReference type="GO" id="GO:0006281">
    <property type="term" value="P:DNA repair"/>
    <property type="evidence" value="ECO:0007669"/>
    <property type="project" value="UniProtKB-UniRule"/>
</dbReference>
<keyword evidence="4 6" id="KW-0255">Endonuclease</keyword>
<feature type="site" description="Interaction with target DNA" evidence="6">
    <location>
        <position position="80"/>
    </location>
</feature>
<organism evidence="8 9">
    <name type="scientific">Catellatospora coxensis</name>
    <dbReference type="NCBI Taxonomy" id="310354"/>
    <lineage>
        <taxon>Bacteria</taxon>
        <taxon>Bacillati</taxon>
        <taxon>Actinomycetota</taxon>
        <taxon>Actinomycetes</taxon>
        <taxon>Micromonosporales</taxon>
        <taxon>Micromonosporaceae</taxon>
        <taxon>Catellatospora</taxon>
    </lineage>
</organism>
<dbReference type="Pfam" id="PF04493">
    <property type="entry name" value="Endonuclease_5"/>
    <property type="match status" value="1"/>
</dbReference>
<feature type="region of interest" description="Disordered" evidence="7">
    <location>
        <begin position="146"/>
        <end position="180"/>
    </location>
</feature>
<keyword evidence="9" id="KW-1185">Reference proteome</keyword>
<gene>
    <name evidence="6 8" type="primary">nfi</name>
    <name evidence="8" type="ORF">Cco03nite_68150</name>
</gene>
<keyword evidence="5 6" id="KW-0378">Hydrolase</keyword>
<comment type="caution">
    <text evidence="8">The sequence shown here is derived from an EMBL/GenBank/DDBJ whole genome shotgun (WGS) entry which is preliminary data.</text>
</comment>
<evidence type="ECO:0000256" key="4">
    <source>
        <dbReference type="ARBA" id="ARBA00022759"/>
    </source>
</evidence>
<reference evidence="8 9" key="1">
    <citation type="submission" date="2021-01" db="EMBL/GenBank/DDBJ databases">
        <title>Whole genome shotgun sequence of Catellatospora coxensis NBRC 107359.</title>
        <authorList>
            <person name="Komaki H."/>
            <person name="Tamura T."/>
        </authorList>
    </citation>
    <scope>NUCLEOTIDE SEQUENCE [LARGE SCALE GENOMIC DNA]</scope>
    <source>
        <strain evidence="8 9">NBRC 107359</strain>
    </source>
</reference>
<feature type="compositionally biased region" description="Low complexity" evidence="7">
    <location>
        <begin position="148"/>
        <end position="162"/>
    </location>
</feature>
<dbReference type="EC" id="3.1.21.7" evidence="6"/>
<comment type="similarity">
    <text evidence="6">Belongs to the endonuclease V family.</text>
</comment>
<feature type="binding site" evidence="6">
    <location>
        <position position="110"/>
    </location>
    <ligand>
        <name>Mg(2+)</name>
        <dbReference type="ChEBI" id="CHEBI:18420"/>
    </ligand>
</feature>
<dbReference type="GO" id="GO:0005737">
    <property type="term" value="C:cytoplasm"/>
    <property type="evidence" value="ECO:0007669"/>
    <property type="project" value="UniProtKB-SubCell"/>
</dbReference>
<dbReference type="GO" id="GO:0016891">
    <property type="term" value="F:RNA endonuclease activity producing 5'-phosphomonoesters, hydrolytic mechanism"/>
    <property type="evidence" value="ECO:0007669"/>
    <property type="project" value="TreeGrafter"/>
</dbReference>
<evidence type="ECO:0000256" key="3">
    <source>
        <dbReference type="ARBA" id="ARBA00022722"/>
    </source>
</evidence>
<proteinExistence type="inferred from homology"/>
<evidence type="ECO:0000313" key="8">
    <source>
        <dbReference type="EMBL" id="GIG10115.1"/>
    </source>
</evidence>
<evidence type="ECO:0000256" key="5">
    <source>
        <dbReference type="ARBA" id="ARBA00022801"/>
    </source>
</evidence>